<evidence type="ECO:0000313" key="1">
    <source>
        <dbReference type="EMBL" id="GAA4735121.1"/>
    </source>
</evidence>
<accession>A0ABP8YR09</accession>
<dbReference type="RefSeq" id="WP_345478944.1">
    <property type="nucleotide sequence ID" value="NZ_BAABLP010000001.1"/>
</dbReference>
<organism evidence="1 2">
    <name type="scientific">Amnibacterium soli</name>
    <dbReference type="NCBI Taxonomy" id="1282736"/>
    <lineage>
        <taxon>Bacteria</taxon>
        <taxon>Bacillati</taxon>
        <taxon>Actinomycetota</taxon>
        <taxon>Actinomycetes</taxon>
        <taxon>Micrococcales</taxon>
        <taxon>Microbacteriaceae</taxon>
        <taxon>Amnibacterium</taxon>
    </lineage>
</organism>
<dbReference type="EMBL" id="BAABLP010000001">
    <property type="protein sequence ID" value="GAA4735121.1"/>
    <property type="molecule type" value="Genomic_DNA"/>
</dbReference>
<comment type="caution">
    <text evidence="1">The sequence shown here is derived from an EMBL/GenBank/DDBJ whole genome shotgun (WGS) entry which is preliminary data.</text>
</comment>
<reference evidence="2" key="1">
    <citation type="journal article" date="2019" name="Int. J. Syst. Evol. Microbiol.">
        <title>The Global Catalogue of Microorganisms (GCM) 10K type strain sequencing project: providing services to taxonomists for standard genome sequencing and annotation.</title>
        <authorList>
            <consortium name="The Broad Institute Genomics Platform"/>
            <consortium name="The Broad Institute Genome Sequencing Center for Infectious Disease"/>
            <person name="Wu L."/>
            <person name="Ma J."/>
        </authorList>
    </citation>
    <scope>NUCLEOTIDE SEQUENCE [LARGE SCALE GENOMIC DNA]</scope>
    <source>
        <strain evidence="2">JCM 19015</strain>
    </source>
</reference>
<protein>
    <submittedName>
        <fullName evidence="1">Uncharacterized protein</fullName>
    </submittedName>
</protein>
<gene>
    <name evidence="1" type="ORF">GCM10025783_01070</name>
</gene>
<sequence length="93" mass="10235">MSADEVVLTSRRARWRTDGRGWEAGRLHLTDRRLRLTAHDGTTVEVLVASVSSVRVVRLPRSTLVLATDDGRLRVRCFAVPAVAGLLPRSSVS</sequence>
<name>A0ABP8YR09_9MICO</name>
<proteinExistence type="predicted"/>
<evidence type="ECO:0000313" key="2">
    <source>
        <dbReference type="Proteomes" id="UP001500121"/>
    </source>
</evidence>
<keyword evidence="2" id="KW-1185">Reference proteome</keyword>
<dbReference type="Proteomes" id="UP001500121">
    <property type="component" value="Unassembled WGS sequence"/>
</dbReference>